<proteinExistence type="predicted"/>
<dbReference type="InterPro" id="IPR056924">
    <property type="entry name" value="SH3_Tf2-1"/>
</dbReference>
<sequence>MKQYAKDNPHEFNVGDQVYLNTKNLKTRRPNKKLDSKFAGPFQIRAKIGPQSYQLDLPRHFQIHDVFHISLLKPHKMSQINENRQHTRTSDEQWTTNNDNDWEIDEILDSRIIRGKLRYRVRWRHKGPEFDEWMDPIQLPNAEPFLQQYHNRYPTRPQPTDKDLGQPQEIPPATETQPGMLPPYQTTARGLRKCRQPIAGAGHVAASGDRGAGHVAASGDRGAGHVAASRGRGAGHVAASDNTI</sequence>
<name>A0A0A0HXA4_PARBD</name>
<dbReference type="InterPro" id="IPR016197">
    <property type="entry name" value="Chromo-like_dom_sf"/>
</dbReference>
<evidence type="ECO:0000313" key="4">
    <source>
        <dbReference type="EMBL" id="KGM92045.1"/>
    </source>
</evidence>
<dbReference type="HOGENOM" id="CLU_1138315_0_0_1"/>
<dbReference type="CDD" id="cd00024">
    <property type="entry name" value="CD_CSD"/>
    <property type="match status" value="1"/>
</dbReference>
<evidence type="ECO:0000313" key="5">
    <source>
        <dbReference type="Proteomes" id="UP000001628"/>
    </source>
</evidence>
<dbReference type="PANTHER" id="PTHR46148">
    <property type="entry name" value="CHROMO DOMAIN-CONTAINING PROTEIN"/>
    <property type="match status" value="1"/>
</dbReference>
<dbReference type="eggNOG" id="ENOG502RVDI">
    <property type="taxonomic scope" value="Eukaryota"/>
</dbReference>
<dbReference type="InParanoid" id="A0A0A0HXA4"/>
<dbReference type="KEGG" id="pbn:PADG_11836"/>
<dbReference type="PANTHER" id="PTHR46148:SF60">
    <property type="entry name" value="CHROMO DOMAIN-CONTAINING PROTEIN"/>
    <property type="match status" value="1"/>
</dbReference>
<dbReference type="Pfam" id="PF24626">
    <property type="entry name" value="SH3_Tf2-1"/>
    <property type="match status" value="1"/>
</dbReference>
<comment type="subunit">
    <text evidence="1">Component of the NuA4 histone acetyltransferase complex.</text>
</comment>
<dbReference type="PROSITE" id="PS50013">
    <property type="entry name" value="CHROMO_2"/>
    <property type="match status" value="1"/>
</dbReference>
<feature type="region of interest" description="Disordered" evidence="2">
    <location>
        <begin position="151"/>
        <end position="185"/>
    </location>
</feature>
<evidence type="ECO:0000256" key="2">
    <source>
        <dbReference type="SAM" id="MobiDB-lite"/>
    </source>
</evidence>
<gene>
    <name evidence="4" type="ORF">PADG_11836</name>
</gene>
<dbReference type="Proteomes" id="UP000001628">
    <property type="component" value="Unassembled WGS sequence"/>
</dbReference>
<keyword evidence="5" id="KW-1185">Reference proteome</keyword>
<dbReference type="AlphaFoldDB" id="A0A0A0HXA4"/>
<dbReference type="InterPro" id="IPR000953">
    <property type="entry name" value="Chromo/chromo_shadow_dom"/>
</dbReference>
<feature type="domain" description="Chromo" evidence="3">
    <location>
        <begin position="102"/>
        <end position="161"/>
    </location>
</feature>
<evidence type="ECO:0000256" key="1">
    <source>
        <dbReference type="ARBA" id="ARBA00011353"/>
    </source>
</evidence>
<organism evidence="4 5">
    <name type="scientific">Paracoccidioides brasiliensis (strain Pb18)</name>
    <dbReference type="NCBI Taxonomy" id="502780"/>
    <lineage>
        <taxon>Eukaryota</taxon>
        <taxon>Fungi</taxon>
        <taxon>Dikarya</taxon>
        <taxon>Ascomycota</taxon>
        <taxon>Pezizomycotina</taxon>
        <taxon>Eurotiomycetes</taxon>
        <taxon>Eurotiomycetidae</taxon>
        <taxon>Onygenales</taxon>
        <taxon>Ajellomycetaceae</taxon>
        <taxon>Paracoccidioides</taxon>
    </lineage>
</organism>
<dbReference type="Gene3D" id="2.40.50.40">
    <property type="match status" value="1"/>
</dbReference>
<dbReference type="EMBL" id="KN275961">
    <property type="protein sequence ID" value="KGM92045.1"/>
    <property type="molecule type" value="Genomic_DNA"/>
</dbReference>
<dbReference type="SMART" id="SM00298">
    <property type="entry name" value="CHROMO"/>
    <property type="match status" value="1"/>
</dbReference>
<accession>A0A0A0HXA4</accession>
<protein>
    <recommendedName>
        <fullName evidence="3">Chromo domain-containing protein</fullName>
    </recommendedName>
</protein>
<dbReference type="VEuPathDB" id="FungiDB:PADG_11836"/>
<dbReference type="GeneID" id="22587733"/>
<evidence type="ECO:0000259" key="3">
    <source>
        <dbReference type="PROSITE" id="PS50013"/>
    </source>
</evidence>
<feature type="region of interest" description="Disordered" evidence="2">
    <location>
        <begin position="203"/>
        <end position="244"/>
    </location>
</feature>
<dbReference type="GO" id="GO:0006338">
    <property type="term" value="P:chromatin remodeling"/>
    <property type="evidence" value="ECO:0007669"/>
    <property type="project" value="UniProtKB-ARBA"/>
</dbReference>
<reference evidence="4 5" key="1">
    <citation type="journal article" date="2011" name="PLoS Genet.">
        <title>Comparative genomic analysis of human fungal pathogens causing paracoccidioidomycosis.</title>
        <authorList>
            <person name="Desjardins C.A."/>
            <person name="Champion M.D."/>
            <person name="Holder J.W."/>
            <person name="Muszewska A."/>
            <person name="Goldberg J."/>
            <person name="Bailao A.M."/>
            <person name="Brigido M.M."/>
            <person name="Ferreira M.E."/>
            <person name="Garcia A.M."/>
            <person name="Grynberg M."/>
            <person name="Gujja S."/>
            <person name="Heiman D.I."/>
            <person name="Henn M.R."/>
            <person name="Kodira C.D."/>
            <person name="Leon-Narvaez H."/>
            <person name="Longo L.V."/>
            <person name="Ma L.J."/>
            <person name="Malavazi I."/>
            <person name="Matsuo A.L."/>
            <person name="Morais F.V."/>
            <person name="Pereira M."/>
            <person name="Rodriguez-Brito S."/>
            <person name="Sakthikumar S."/>
            <person name="Salem-Izacc S.M."/>
            <person name="Sykes S.M."/>
            <person name="Teixeira M.M."/>
            <person name="Vallejo M.C."/>
            <person name="Walter M.E."/>
            <person name="Yandava C."/>
            <person name="Young S."/>
            <person name="Zeng Q."/>
            <person name="Zucker J."/>
            <person name="Felipe M.S."/>
            <person name="Goldman G.H."/>
            <person name="Haas B.J."/>
            <person name="McEwen J.G."/>
            <person name="Nino-Vega G."/>
            <person name="Puccia R."/>
            <person name="San-Blas G."/>
            <person name="Soares C.M."/>
            <person name="Birren B.W."/>
            <person name="Cuomo C.A."/>
        </authorList>
    </citation>
    <scope>NUCLEOTIDE SEQUENCE [LARGE SCALE GENOMIC DNA]</scope>
    <source>
        <strain evidence="4 5">Pb18</strain>
    </source>
</reference>
<dbReference type="SUPFAM" id="SSF54160">
    <property type="entry name" value="Chromo domain-like"/>
    <property type="match status" value="1"/>
</dbReference>
<dbReference type="RefSeq" id="XP_010760555.1">
    <property type="nucleotide sequence ID" value="XM_010762253.1"/>
</dbReference>